<comment type="caution">
    <text evidence="1">The sequence shown here is derived from an EMBL/GenBank/DDBJ whole genome shotgun (WGS) entry which is preliminary data.</text>
</comment>
<name>A0A812S839_9DINO</name>
<dbReference type="PROSITE" id="PS51996">
    <property type="entry name" value="TR_MART"/>
    <property type="match status" value="1"/>
</dbReference>
<dbReference type="EMBL" id="CAJNDS010002422">
    <property type="protein sequence ID" value="CAE7468067.1"/>
    <property type="molecule type" value="Genomic_DNA"/>
</dbReference>
<accession>A0A812S839</accession>
<reference evidence="1" key="1">
    <citation type="submission" date="2021-02" db="EMBL/GenBank/DDBJ databases">
        <authorList>
            <person name="Dougan E. K."/>
            <person name="Rhodes N."/>
            <person name="Thang M."/>
            <person name="Chan C."/>
        </authorList>
    </citation>
    <scope>NUCLEOTIDE SEQUENCE</scope>
</reference>
<dbReference type="Gene3D" id="3.90.176.10">
    <property type="entry name" value="Toxin ADP-ribosyltransferase, Chain A, domain 1"/>
    <property type="match status" value="1"/>
</dbReference>
<dbReference type="OrthoDB" id="9990006at2759"/>
<gene>
    <name evidence="1" type="ORF">SNAT2548_LOCUS26185</name>
</gene>
<dbReference type="SUPFAM" id="SSF56399">
    <property type="entry name" value="ADP-ribosylation"/>
    <property type="match status" value="1"/>
</dbReference>
<sequence length="478" mass="53354">MSHRPCENGDQCRAWLRLKSYEVSQADIDHVSCWAHPHPPCRYGDQCRAWLRLQEGGYRLDDQAHVAVYDHGGRARGDRAIFEGMAKFATMEFTDAFKMSERLREAASVAATRSLWEEVKVNGYARVLEVSGHPSAKTLDDIVALKLSSERHKELGEPLNHEEMLSILLYTGCDCYGDLRRAERDRDFKKWARFACVLDLAIYNLAMAAAAKGVGLTPKVYHGLGNVALMHLPIDKVEYGDLGSIWAVQFTTPTFMSTSWNRSVAEGFIDMNSSEGSGLRGLLIEMEGEEASLVGADVSWISKFPHECEVLLGRFTTFTSQTVETAEGDQSMKTVRDLVRDLKIVVEAGRLQHASFTLQAGTVWGDEFGSGGSVYLLSLPLVPSVAQCDHPKWHRSLSRWPDVAAGRRPPTSFEELMEYMGSRECYEQCHRGFPTGYPLSFILFPLDWSACRDMGRAFPLLHLQAISSARVAAGMISL</sequence>
<dbReference type="AlphaFoldDB" id="A0A812S839"/>
<dbReference type="Proteomes" id="UP000604046">
    <property type="component" value="Unassembled WGS sequence"/>
</dbReference>
<organism evidence="1 2">
    <name type="scientific">Symbiodinium natans</name>
    <dbReference type="NCBI Taxonomy" id="878477"/>
    <lineage>
        <taxon>Eukaryota</taxon>
        <taxon>Sar</taxon>
        <taxon>Alveolata</taxon>
        <taxon>Dinophyceae</taxon>
        <taxon>Suessiales</taxon>
        <taxon>Symbiodiniaceae</taxon>
        <taxon>Symbiodinium</taxon>
    </lineage>
</organism>
<proteinExistence type="predicted"/>
<protein>
    <submittedName>
        <fullName evidence="1">Uncharacterized protein</fullName>
    </submittedName>
</protein>
<evidence type="ECO:0000313" key="1">
    <source>
        <dbReference type="EMBL" id="CAE7468067.1"/>
    </source>
</evidence>
<evidence type="ECO:0000313" key="2">
    <source>
        <dbReference type="Proteomes" id="UP000604046"/>
    </source>
</evidence>
<keyword evidence="2" id="KW-1185">Reference proteome</keyword>